<organism evidence="1">
    <name type="scientific">Tanacetum cinerariifolium</name>
    <name type="common">Dalmatian daisy</name>
    <name type="synonym">Chrysanthemum cinerariifolium</name>
    <dbReference type="NCBI Taxonomy" id="118510"/>
    <lineage>
        <taxon>Eukaryota</taxon>
        <taxon>Viridiplantae</taxon>
        <taxon>Streptophyta</taxon>
        <taxon>Embryophyta</taxon>
        <taxon>Tracheophyta</taxon>
        <taxon>Spermatophyta</taxon>
        <taxon>Magnoliopsida</taxon>
        <taxon>eudicotyledons</taxon>
        <taxon>Gunneridae</taxon>
        <taxon>Pentapetalae</taxon>
        <taxon>asterids</taxon>
        <taxon>campanulids</taxon>
        <taxon>Asterales</taxon>
        <taxon>Asteraceae</taxon>
        <taxon>Asteroideae</taxon>
        <taxon>Anthemideae</taxon>
        <taxon>Anthemidinae</taxon>
        <taxon>Tanacetum</taxon>
    </lineage>
</organism>
<comment type="caution">
    <text evidence="1">The sequence shown here is derived from an EMBL/GenBank/DDBJ whole genome shotgun (WGS) entry which is preliminary data.</text>
</comment>
<proteinExistence type="predicted"/>
<feature type="non-terminal residue" evidence="1">
    <location>
        <position position="1"/>
    </location>
</feature>
<gene>
    <name evidence="1" type="ORF">Tci_866949</name>
</gene>
<accession>A0A699SBG8</accession>
<reference evidence="1" key="1">
    <citation type="journal article" date="2019" name="Sci. Rep.">
        <title>Draft genome of Tanacetum cinerariifolium, the natural source of mosquito coil.</title>
        <authorList>
            <person name="Yamashiro T."/>
            <person name="Shiraishi A."/>
            <person name="Satake H."/>
            <person name="Nakayama K."/>
        </authorList>
    </citation>
    <scope>NUCLEOTIDE SEQUENCE</scope>
</reference>
<name>A0A699SBG8_TANCI</name>
<sequence>EADPRVPLILGRSFLRTGRALIDVYGEKITLRVNEESVTFNLDHVKRYSDNSVTRVNVINIAFEGVVHDNTKSSNPTFVSETEFYEDPIIKTSPFGEIDLFLEEIENCLKDESIPMEIENFVFDPEEDILLIEKLLNEVPCQLLPRNLNQTKSPIKELEYSFSMGYEHFITTPLTKLDEVAESSDKNLVPIPREYEVTLDNESEYNEPIKDDSFSAFTTFTNSLFNDKDDFTSNDNESIHDKDVPIE</sequence>
<dbReference type="EMBL" id="BKCJ011151791">
    <property type="protein sequence ID" value="GFC94979.1"/>
    <property type="molecule type" value="Genomic_DNA"/>
</dbReference>
<protein>
    <recommendedName>
        <fullName evidence="2">Reverse transcriptase domain-containing protein</fullName>
    </recommendedName>
</protein>
<dbReference type="AlphaFoldDB" id="A0A699SBG8"/>
<evidence type="ECO:0000313" key="1">
    <source>
        <dbReference type="EMBL" id="GFC94979.1"/>
    </source>
</evidence>
<evidence type="ECO:0008006" key="2">
    <source>
        <dbReference type="Google" id="ProtNLM"/>
    </source>
</evidence>
<feature type="non-terminal residue" evidence="1">
    <location>
        <position position="247"/>
    </location>
</feature>